<dbReference type="Pfam" id="PF02653">
    <property type="entry name" value="BPD_transp_2"/>
    <property type="match status" value="1"/>
</dbReference>
<comment type="caution">
    <text evidence="7">The sequence shown here is derived from an EMBL/GenBank/DDBJ whole genome shotgun (WGS) entry which is preliminary data.</text>
</comment>
<feature type="transmembrane region" description="Helical" evidence="6">
    <location>
        <begin position="49"/>
        <end position="69"/>
    </location>
</feature>
<organism evidence="7">
    <name type="scientific">bioreactor metagenome</name>
    <dbReference type="NCBI Taxonomy" id="1076179"/>
    <lineage>
        <taxon>unclassified sequences</taxon>
        <taxon>metagenomes</taxon>
        <taxon>ecological metagenomes</taxon>
    </lineage>
</organism>
<keyword evidence="2" id="KW-1003">Cell membrane</keyword>
<evidence type="ECO:0000256" key="2">
    <source>
        <dbReference type="ARBA" id="ARBA00022475"/>
    </source>
</evidence>
<evidence type="ECO:0000256" key="3">
    <source>
        <dbReference type="ARBA" id="ARBA00022692"/>
    </source>
</evidence>
<keyword evidence="4 6" id="KW-1133">Transmembrane helix</keyword>
<dbReference type="GO" id="GO:0022857">
    <property type="term" value="F:transmembrane transporter activity"/>
    <property type="evidence" value="ECO:0007669"/>
    <property type="project" value="InterPro"/>
</dbReference>
<evidence type="ECO:0000256" key="1">
    <source>
        <dbReference type="ARBA" id="ARBA00004651"/>
    </source>
</evidence>
<sequence>MERKNPARKLLEKFIDVREAGVLMPLLLAILLFGLKSDKFLSVSNMTNVMRTAAFTIITSIGQAFLIIAGSWDISVGAVFSVGGVAAAALMSYYNLPIWLAVLAALAIGAAFGVFNGILVQKIKLPPFIATMGTMYVARGLCTGYTKGVSVYPLPEKFLAIGQGGIKIGTYELPFVIVIALVMAVIAGLILRYTTYGRKLFAAGGNGEAARLAGIPTVKIRFSAFVLTGILAALTGVLMASRVGSAQPNIGSGFEMTVVAACVIGGINMDGGAGSIVGVVMGSFFMAMISNGMTLIKVDAYWQQLVIGLVLVFACSLEFLRNRIRASLNR</sequence>
<feature type="transmembrane region" description="Helical" evidence="6">
    <location>
        <begin position="222"/>
        <end position="244"/>
    </location>
</feature>
<feature type="transmembrane region" description="Helical" evidence="6">
    <location>
        <begin position="256"/>
        <end position="289"/>
    </location>
</feature>
<feature type="transmembrane region" description="Helical" evidence="6">
    <location>
        <begin position="301"/>
        <end position="320"/>
    </location>
</feature>
<accession>A0A644WKI6</accession>
<dbReference type="GO" id="GO:0005886">
    <property type="term" value="C:plasma membrane"/>
    <property type="evidence" value="ECO:0007669"/>
    <property type="project" value="UniProtKB-SubCell"/>
</dbReference>
<dbReference type="CDD" id="cd06579">
    <property type="entry name" value="TM_PBP1_transp_AraH_like"/>
    <property type="match status" value="1"/>
</dbReference>
<evidence type="ECO:0000256" key="6">
    <source>
        <dbReference type="SAM" id="Phobius"/>
    </source>
</evidence>
<feature type="transmembrane region" description="Helical" evidence="6">
    <location>
        <begin position="100"/>
        <end position="120"/>
    </location>
</feature>
<name>A0A644WKI6_9ZZZZ</name>
<gene>
    <name evidence="7" type="primary">lsrC_1</name>
    <name evidence="7" type="ORF">SDC9_50367</name>
</gene>
<keyword evidence="5 6" id="KW-0472">Membrane</keyword>
<evidence type="ECO:0000313" key="7">
    <source>
        <dbReference type="EMBL" id="MPM04097.1"/>
    </source>
</evidence>
<protein>
    <submittedName>
        <fullName evidence="7">Autoinducer 2 import system permease protein LsrC</fullName>
    </submittedName>
</protein>
<comment type="subcellular location">
    <subcellularLocation>
        <location evidence="1">Cell membrane</location>
        <topology evidence="1">Multi-pass membrane protein</topology>
    </subcellularLocation>
</comment>
<dbReference type="InterPro" id="IPR001851">
    <property type="entry name" value="ABC_transp_permease"/>
</dbReference>
<reference evidence="7" key="1">
    <citation type="submission" date="2019-08" db="EMBL/GenBank/DDBJ databases">
        <authorList>
            <person name="Kucharzyk K."/>
            <person name="Murdoch R.W."/>
            <person name="Higgins S."/>
            <person name="Loffler F."/>
        </authorList>
    </citation>
    <scope>NUCLEOTIDE SEQUENCE</scope>
</reference>
<evidence type="ECO:0000256" key="4">
    <source>
        <dbReference type="ARBA" id="ARBA00022989"/>
    </source>
</evidence>
<evidence type="ECO:0000256" key="5">
    <source>
        <dbReference type="ARBA" id="ARBA00023136"/>
    </source>
</evidence>
<proteinExistence type="predicted"/>
<feature type="transmembrane region" description="Helical" evidence="6">
    <location>
        <begin position="20"/>
        <end position="37"/>
    </location>
</feature>
<feature type="transmembrane region" description="Helical" evidence="6">
    <location>
        <begin position="173"/>
        <end position="191"/>
    </location>
</feature>
<dbReference type="AlphaFoldDB" id="A0A644WKI6"/>
<feature type="transmembrane region" description="Helical" evidence="6">
    <location>
        <begin position="76"/>
        <end position="94"/>
    </location>
</feature>
<keyword evidence="3 6" id="KW-0812">Transmembrane</keyword>
<dbReference type="EMBL" id="VSSQ01001008">
    <property type="protein sequence ID" value="MPM04097.1"/>
    <property type="molecule type" value="Genomic_DNA"/>
</dbReference>
<dbReference type="PANTHER" id="PTHR32196">
    <property type="entry name" value="ABC TRANSPORTER PERMEASE PROTEIN YPHD-RELATED-RELATED"/>
    <property type="match status" value="1"/>
</dbReference>